<protein>
    <submittedName>
        <fullName evidence="1">Methyltransferase family protein</fullName>
    </submittedName>
</protein>
<dbReference type="SUPFAM" id="SSF53335">
    <property type="entry name" value="S-adenosyl-L-methionine-dependent methyltransferases"/>
    <property type="match status" value="1"/>
</dbReference>
<dbReference type="CDD" id="cd02440">
    <property type="entry name" value="AdoMet_MTases"/>
    <property type="match status" value="1"/>
</dbReference>
<dbReference type="OrthoDB" id="8700339at2"/>
<gene>
    <name evidence="1" type="ORF">EV686_10583</name>
</gene>
<proteinExistence type="predicted"/>
<comment type="caution">
    <text evidence="1">The sequence shown here is derived from an EMBL/GenBank/DDBJ whole genome shotgun (WGS) entry which is preliminary data.</text>
</comment>
<evidence type="ECO:0000313" key="1">
    <source>
        <dbReference type="EMBL" id="TCU98386.1"/>
    </source>
</evidence>
<dbReference type="InterPro" id="IPR036388">
    <property type="entry name" value="WH-like_DNA-bd_sf"/>
</dbReference>
<dbReference type="AlphaFoldDB" id="A0A4R3V0Z3"/>
<keyword evidence="1" id="KW-0489">Methyltransferase</keyword>
<dbReference type="InterPro" id="IPR029063">
    <property type="entry name" value="SAM-dependent_MTases_sf"/>
</dbReference>
<organism evidence="1 2">
    <name type="scientific">Paracandidimonas soli</name>
    <dbReference type="NCBI Taxonomy" id="1917182"/>
    <lineage>
        <taxon>Bacteria</taxon>
        <taxon>Pseudomonadati</taxon>
        <taxon>Pseudomonadota</taxon>
        <taxon>Betaproteobacteria</taxon>
        <taxon>Burkholderiales</taxon>
        <taxon>Alcaligenaceae</taxon>
        <taxon>Paracandidimonas</taxon>
    </lineage>
</organism>
<keyword evidence="2" id="KW-1185">Reference proteome</keyword>
<keyword evidence="1" id="KW-0808">Transferase</keyword>
<dbReference type="GO" id="GO:0008168">
    <property type="term" value="F:methyltransferase activity"/>
    <property type="evidence" value="ECO:0007669"/>
    <property type="project" value="UniProtKB-KW"/>
</dbReference>
<dbReference type="RefSeq" id="WP_132477054.1">
    <property type="nucleotide sequence ID" value="NZ_JBHRVM010000001.1"/>
</dbReference>
<name>A0A4R3V0Z3_9BURK</name>
<dbReference type="Pfam" id="PF13489">
    <property type="entry name" value="Methyltransf_23"/>
    <property type="match status" value="1"/>
</dbReference>
<evidence type="ECO:0000313" key="2">
    <source>
        <dbReference type="Proteomes" id="UP000294692"/>
    </source>
</evidence>
<sequence length="360" mass="39172">MRCTDISARSPSALMSLHALQPCWDMQLAGLGADALRMALEAGMFTHLEEFVSAPELARCLGLEPANTGYFLELLWGMEMLERRPREGGGMEYRMHVALRPYLHPASGQYCGDALLFRHQVLRRVGMQLQEELRNGVPEPKTVDPVAMQQGWARAAKIQISQEQQAVTAQVACDILGRQPEFAQARRMLDLGGGPGLVAIALAKLRQGLSGVVFEYPPVAAVAQDAIERAGLAGRLQARGGDLAAADFGSGYDFIWCSSVLHFVPNIPAVLARLHAALRPGGLLVCCHAEIGGDVRQARPVLQYYLHLRMQGRHVLPRGRLASLLRDAGFARVEQIDGVCFPMAPVAVLLARKGESKDPA</sequence>
<dbReference type="EMBL" id="SMBX01000005">
    <property type="protein sequence ID" value="TCU98386.1"/>
    <property type="molecule type" value="Genomic_DNA"/>
</dbReference>
<dbReference type="GO" id="GO:0032259">
    <property type="term" value="P:methylation"/>
    <property type="evidence" value="ECO:0007669"/>
    <property type="project" value="UniProtKB-KW"/>
</dbReference>
<dbReference type="Gene3D" id="1.10.10.10">
    <property type="entry name" value="Winged helix-like DNA-binding domain superfamily/Winged helix DNA-binding domain"/>
    <property type="match status" value="1"/>
</dbReference>
<dbReference type="Gene3D" id="3.40.50.150">
    <property type="entry name" value="Vaccinia Virus protein VP39"/>
    <property type="match status" value="1"/>
</dbReference>
<dbReference type="Proteomes" id="UP000294692">
    <property type="component" value="Unassembled WGS sequence"/>
</dbReference>
<accession>A0A4R3V0Z3</accession>
<reference evidence="1 2" key="1">
    <citation type="submission" date="2019-03" db="EMBL/GenBank/DDBJ databases">
        <title>Genomic Encyclopedia of Type Strains, Phase IV (KMG-IV): sequencing the most valuable type-strain genomes for metagenomic binning, comparative biology and taxonomic classification.</title>
        <authorList>
            <person name="Goeker M."/>
        </authorList>
    </citation>
    <scope>NUCLEOTIDE SEQUENCE [LARGE SCALE GENOMIC DNA]</scope>
    <source>
        <strain evidence="1 2">DSM 100048</strain>
    </source>
</reference>